<dbReference type="InterPro" id="IPR050363">
    <property type="entry name" value="MIP/Aquaporin"/>
</dbReference>
<dbReference type="EMBL" id="SGJD01002210">
    <property type="protein sequence ID" value="KAB0396327.1"/>
    <property type="molecule type" value="Genomic_DNA"/>
</dbReference>
<keyword evidence="4 10" id="KW-0812">Transmembrane</keyword>
<dbReference type="PROSITE" id="PS00221">
    <property type="entry name" value="MIP"/>
    <property type="match status" value="1"/>
</dbReference>
<name>A0A643C7W6_BALPH</name>
<feature type="compositionally biased region" description="Polar residues" evidence="11">
    <location>
        <begin position="289"/>
        <end position="298"/>
    </location>
</feature>
<keyword evidence="6 12" id="KW-0472">Membrane</keyword>
<evidence type="ECO:0000256" key="1">
    <source>
        <dbReference type="ARBA" id="ARBA00004651"/>
    </source>
</evidence>
<comment type="caution">
    <text evidence="13">The sequence shown here is derived from an EMBL/GenBank/DDBJ whole genome shotgun (WGS) entry which is preliminary data.</text>
</comment>
<gene>
    <name evidence="13" type="ORF">E2I00_015562</name>
</gene>
<dbReference type="PANTHER" id="PTHR43829:SF13">
    <property type="entry name" value="AQUAPORIN-10"/>
    <property type="match status" value="1"/>
</dbReference>
<dbReference type="PRINTS" id="PR02022">
    <property type="entry name" value="AQUAPORIN10M"/>
</dbReference>
<evidence type="ECO:0000256" key="2">
    <source>
        <dbReference type="ARBA" id="ARBA00006175"/>
    </source>
</evidence>
<keyword evidence="5 12" id="KW-1133">Transmembrane helix</keyword>
<evidence type="ECO:0000256" key="8">
    <source>
        <dbReference type="ARBA" id="ARBA00034651"/>
    </source>
</evidence>
<evidence type="ECO:0000256" key="10">
    <source>
        <dbReference type="RuleBase" id="RU000477"/>
    </source>
</evidence>
<evidence type="ECO:0000256" key="11">
    <source>
        <dbReference type="SAM" id="MobiDB-lite"/>
    </source>
</evidence>
<keyword evidence="14" id="KW-1185">Reference proteome</keyword>
<dbReference type="PRINTS" id="PR00783">
    <property type="entry name" value="MINTRINSICP"/>
</dbReference>
<organism evidence="13 14">
    <name type="scientific">Balaenoptera physalus</name>
    <name type="common">Fin whale</name>
    <name type="synonym">Balaena physalus</name>
    <dbReference type="NCBI Taxonomy" id="9770"/>
    <lineage>
        <taxon>Eukaryota</taxon>
        <taxon>Metazoa</taxon>
        <taxon>Chordata</taxon>
        <taxon>Craniata</taxon>
        <taxon>Vertebrata</taxon>
        <taxon>Euteleostomi</taxon>
        <taxon>Mammalia</taxon>
        <taxon>Eutheria</taxon>
        <taxon>Laurasiatheria</taxon>
        <taxon>Artiodactyla</taxon>
        <taxon>Whippomorpha</taxon>
        <taxon>Cetacea</taxon>
        <taxon>Mysticeti</taxon>
        <taxon>Balaenopteridae</taxon>
        <taxon>Balaenoptera</taxon>
    </lineage>
</organism>
<evidence type="ECO:0000313" key="14">
    <source>
        <dbReference type="Proteomes" id="UP000437017"/>
    </source>
</evidence>
<dbReference type="InterPro" id="IPR023271">
    <property type="entry name" value="Aquaporin-like"/>
</dbReference>
<dbReference type="PANTHER" id="PTHR43829">
    <property type="entry name" value="AQUAPORIN OR AQUAGLYCEROPORIN RELATED"/>
    <property type="match status" value="1"/>
</dbReference>
<reference evidence="13 14" key="1">
    <citation type="journal article" date="2019" name="PLoS ONE">
        <title>Genomic analyses reveal an absence of contemporary introgressive admixture between fin whales and blue whales, despite known hybrids.</title>
        <authorList>
            <person name="Westbury M.V."/>
            <person name="Petersen B."/>
            <person name="Lorenzen E.D."/>
        </authorList>
    </citation>
    <scope>NUCLEOTIDE SEQUENCE [LARGE SCALE GENOMIC DNA]</scope>
    <source>
        <strain evidence="13">FinWhale-01</strain>
    </source>
</reference>
<dbReference type="InterPro" id="IPR000425">
    <property type="entry name" value="MIP"/>
</dbReference>
<dbReference type="Gene3D" id="1.20.1080.10">
    <property type="entry name" value="Glycerol uptake facilitator protein"/>
    <property type="match status" value="1"/>
</dbReference>
<dbReference type="Proteomes" id="UP000437017">
    <property type="component" value="Unassembled WGS sequence"/>
</dbReference>
<feature type="transmembrane region" description="Helical" evidence="12">
    <location>
        <begin position="20"/>
        <end position="37"/>
    </location>
</feature>
<dbReference type="GO" id="GO:0016323">
    <property type="term" value="C:basolateral plasma membrane"/>
    <property type="evidence" value="ECO:0007669"/>
    <property type="project" value="TreeGrafter"/>
</dbReference>
<comment type="catalytic activity">
    <reaction evidence="7">
        <text>urea(in) = urea(out)</text>
        <dbReference type="Rhea" id="RHEA:32799"/>
        <dbReference type="ChEBI" id="CHEBI:16199"/>
    </reaction>
</comment>
<dbReference type="OrthoDB" id="3222at2759"/>
<dbReference type="GO" id="GO:0015250">
    <property type="term" value="F:water channel activity"/>
    <property type="evidence" value="ECO:0007669"/>
    <property type="project" value="TreeGrafter"/>
</dbReference>
<dbReference type="InterPro" id="IPR022357">
    <property type="entry name" value="MIP_CS"/>
</dbReference>
<comment type="catalytic activity">
    <reaction evidence="8">
        <text>H2O(in) = H2O(out)</text>
        <dbReference type="Rhea" id="RHEA:29667"/>
        <dbReference type="ChEBI" id="CHEBI:15377"/>
    </reaction>
</comment>
<comment type="similarity">
    <text evidence="2 10">Belongs to the MIP/aquaporin (TC 1.A.8) family.</text>
</comment>
<feature type="non-terminal residue" evidence="13">
    <location>
        <position position="1"/>
    </location>
</feature>
<evidence type="ECO:0000256" key="7">
    <source>
        <dbReference type="ARBA" id="ARBA00033993"/>
    </source>
</evidence>
<protein>
    <submittedName>
        <fullName evidence="13">Uncharacterized protein</fullName>
    </submittedName>
</protein>
<accession>A0A643C7W6</accession>
<evidence type="ECO:0000256" key="5">
    <source>
        <dbReference type="ARBA" id="ARBA00022989"/>
    </source>
</evidence>
<sequence length="298" mass="31888">LLIQGTLAQAVTSGGTKGNFFTMFLAGSLGVRLAIYVSGNVSGAHLNPAFSLAMCLLGCLPWANCCLLSVPLEHRCMLSITVTERTGLGTPVCGQGCLRAVLNEQRWKYWLSPYTADALQNYTGGNLTVIGPKETASIFVTYAVPYLSLSNGFLDQVLGTWMLTVGILAILDTRNKGVPAGVEPVVVGLLILAIRLSMGASCGFPINPAWDLDPRLFTYVAGWGPEVFRGETASPGARWQWLVVGPLVRATLSTATHQRLVPLHHPEHSEPAQDLECAQPEASDLESPAATQVQESKL</sequence>
<evidence type="ECO:0000313" key="13">
    <source>
        <dbReference type="EMBL" id="KAB0396327.1"/>
    </source>
</evidence>
<comment type="subcellular location">
    <subcellularLocation>
        <location evidence="1">Cell membrane</location>
        <topology evidence="1">Multi-pass membrane protein</topology>
    </subcellularLocation>
</comment>
<evidence type="ECO:0000256" key="9">
    <source>
        <dbReference type="ARBA" id="ARBA00049405"/>
    </source>
</evidence>
<dbReference type="GO" id="GO:0015254">
    <property type="term" value="F:glycerol channel activity"/>
    <property type="evidence" value="ECO:0007669"/>
    <property type="project" value="TreeGrafter"/>
</dbReference>
<comment type="catalytic activity">
    <reaction evidence="9">
        <text>glycerol(in) = glycerol(out)</text>
        <dbReference type="Rhea" id="RHEA:29675"/>
        <dbReference type="ChEBI" id="CHEBI:17754"/>
    </reaction>
</comment>
<dbReference type="GO" id="GO:0015204">
    <property type="term" value="F:urea transmembrane transporter activity"/>
    <property type="evidence" value="ECO:0007669"/>
    <property type="project" value="TreeGrafter"/>
</dbReference>
<evidence type="ECO:0000256" key="3">
    <source>
        <dbReference type="ARBA" id="ARBA00022448"/>
    </source>
</evidence>
<proteinExistence type="inferred from homology"/>
<evidence type="ECO:0000256" key="4">
    <source>
        <dbReference type="ARBA" id="ARBA00022692"/>
    </source>
</evidence>
<dbReference type="SUPFAM" id="SSF81338">
    <property type="entry name" value="Aquaporin-like"/>
    <property type="match status" value="1"/>
</dbReference>
<dbReference type="Pfam" id="PF00230">
    <property type="entry name" value="MIP"/>
    <property type="match status" value="2"/>
</dbReference>
<evidence type="ECO:0000256" key="6">
    <source>
        <dbReference type="ARBA" id="ARBA00023136"/>
    </source>
</evidence>
<feature type="region of interest" description="Disordered" evidence="11">
    <location>
        <begin position="267"/>
        <end position="298"/>
    </location>
</feature>
<dbReference type="InterPro" id="IPR026252">
    <property type="entry name" value="Aquaporin_10"/>
</dbReference>
<keyword evidence="3 10" id="KW-0813">Transport</keyword>
<dbReference type="AlphaFoldDB" id="A0A643C7W6"/>
<feature type="transmembrane region" description="Helical" evidence="12">
    <location>
        <begin position="49"/>
        <end position="70"/>
    </location>
</feature>
<evidence type="ECO:0000256" key="12">
    <source>
        <dbReference type="SAM" id="Phobius"/>
    </source>
</evidence>